<evidence type="ECO:0000256" key="12">
    <source>
        <dbReference type="ARBA" id="ARBA00023014"/>
    </source>
</evidence>
<dbReference type="GO" id="GO:0008616">
    <property type="term" value="P:tRNA queuosine(34) biosynthetic process"/>
    <property type="evidence" value="ECO:0007669"/>
    <property type="project" value="UniProtKB-UniPathway"/>
</dbReference>
<evidence type="ECO:0000256" key="7">
    <source>
        <dbReference type="ARBA" id="ARBA00022694"/>
    </source>
</evidence>
<keyword evidence="9" id="KW-0671">Queuosine biosynthesis</keyword>
<keyword evidence="18" id="KW-1185">Reference proteome</keyword>
<dbReference type="Proteomes" id="UP000094609">
    <property type="component" value="Chromosome"/>
</dbReference>
<dbReference type="RefSeq" id="WP_069477009.1">
    <property type="nucleotide sequence ID" value="NZ_CP017111.1"/>
</dbReference>
<dbReference type="EC" id="1.17.99.6" evidence="4"/>
<dbReference type="InterPro" id="IPR003828">
    <property type="entry name" value="QueH"/>
</dbReference>
<sequence length="362" mass="41568">MLVHICCSVDSHFFLQKLQNAYPKERLIGFFYDPNIHPFSEYELRLLDVKRSCAKLGIPLHVGAYNYEGWLEAVRGLEGEPEKGKRCQVCFDNRLEASAQKTLEIGEKILTTTLLTSPKKSLDQLGNALRLIADRYHLEIAVPDFRKGGGTQEQFALAKEAMLYHQDYCGCIFALSVQREQQQRFADELSSPLRPQILPSSIEARTVLYENVMELEAQKTPFKLVREKFLNYRLLRAWVKKSNQDVVPSYVLFYSTCKKEKIKANIEFINEGVGFFSKEEARFIALKTFNVVANTHYASVKEMLQNPPTVEIEMTFRNAIMKLSFASLTPLIVLDEVNVGAYELFLQSKTYHDIRENLVLIS</sequence>
<reference evidence="18" key="1">
    <citation type="submission" date="2016-08" db="EMBL/GenBank/DDBJ databases">
        <title>Complete genome sequence of the organohalide-respiring Epsilonproteobacterium Sulfurospirillum halorespirans.</title>
        <authorList>
            <person name="Goris T."/>
            <person name="Zimmermann J."/>
            <person name="Schenz B."/>
            <person name="Lemos M."/>
            <person name="Hackermueller J."/>
            <person name="Diekert G."/>
        </authorList>
    </citation>
    <scope>NUCLEOTIDE SEQUENCE [LARGE SCALE GENOMIC DNA]</scope>
    <source>
        <strain>DSM 13726</strain>
        <strain evidence="18">PCE-M2</strain>
    </source>
</reference>
<evidence type="ECO:0000256" key="6">
    <source>
        <dbReference type="ARBA" id="ARBA00022485"/>
    </source>
</evidence>
<dbReference type="AlphaFoldDB" id="A0A1D7TG97"/>
<evidence type="ECO:0000313" key="17">
    <source>
        <dbReference type="EMBL" id="AOO64026.1"/>
    </source>
</evidence>
<dbReference type="KEGG" id="shal:SHALO_0229"/>
<evidence type="ECO:0000256" key="5">
    <source>
        <dbReference type="ARBA" id="ARBA00016895"/>
    </source>
</evidence>
<keyword evidence="6" id="KW-0004">4Fe-4S</keyword>
<evidence type="ECO:0000256" key="4">
    <source>
        <dbReference type="ARBA" id="ARBA00012622"/>
    </source>
</evidence>
<evidence type="ECO:0000256" key="2">
    <source>
        <dbReference type="ARBA" id="ARBA00004691"/>
    </source>
</evidence>
<evidence type="ECO:0000256" key="9">
    <source>
        <dbReference type="ARBA" id="ARBA00022785"/>
    </source>
</evidence>
<evidence type="ECO:0000256" key="8">
    <source>
        <dbReference type="ARBA" id="ARBA00022723"/>
    </source>
</evidence>
<gene>
    <name evidence="17" type="ORF">SHALO_0229</name>
</gene>
<comment type="catalytic activity">
    <reaction evidence="16">
        <text>epoxyqueuosine(34) in tRNA + AH2 = queuosine(34) in tRNA + A + H2O</text>
        <dbReference type="Rhea" id="RHEA:32159"/>
        <dbReference type="Rhea" id="RHEA-COMP:18571"/>
        <dbReference type="Rhea" id="RHEA-COMP:18582"/>
        <dbReference type="ChEBI" id="CHEBI:13193"/>
        <dbReference type="ChEBI" id="CHEBI:15377"/>
        <dbReference type="ChEBI" id="CHEBI:17499"/>
        <dbReference type="ChEBI" id="CHEBI:194431"/>
        <dbReference type="ChEBI" id="CHEBI:194443"/>
        <dbReference type="EC" id="1.17.99.6"/>
    </reaction>
</comment>
<dbReference type="GO" id="GO:0052693">
    <property type="term" value="F:epoxyqueuosine reductase activity"/>
    <property type="evidence" value="ECO:0007669"/>
    <property type="project" value="UniProtKB-EC"/>
</dbReference>
<dbReference type="UniPathway" id="UPA00392"/>
<evidence type="ECO:0000256" key="15">
    <source>
        <dbReference type="ARBA" id="ARBA00031446"/>
    </source>
</evidence>
<evidence type="ECO:0000256" key="3">
    <source>
        <dbReference type="ARBA" id="ARBA00008207"/>
    </source>
</evidence>
<dbReference type="PANTHER" id="PTHR36701">
    <property type="entry name" value="EPOXYQUEUOSINE REDUCTASE QUEH"/>
    <property type="match status" value="1"/>
</dbReference>
<dbReference type="EMBL" id="CP017111">
    <property type="protein sequence ID" value="AOO64026.1"/>
    <property type="molecule type" value="Genomic_DNA"/>
</dbReference>
<protein>
    <recommendedName>
        <fullName evidence="5">Epoxyqueuosine reductase QueH</fullName>
        <ecNumber evidence="4">1.17.99.6</ecNumber>
    </recommendedName>
    <alternativeName>
        <fullName evidence="15">Queuosine biosynthesis protein QueH</fullName>
    </alternativeName>
</protein>
<organism evidence="17 18">
    <name type="scientific">Sulfurospirillum halorespirans DSM 13726</name>
    <dbReference type="NCBI Taxonomy" id="1193502"/>
    <lineage>
        <taxon>Bacteria</taxon>
        <taxon>Pseudomonadati</taxon>
        <taxon>Campylobacterota</taxon>
        <taxon>Epsilonproteobacteria</taxon>
        <taxon>Campylobacterales</taxon>
        <taxon>Sulfurospirillaceae</taxon>
        <taxon>Sulfurospirillum</taxon>
    </lineage>
</organism>
<evidence type="ECO:0000256" key="10">
    <source>
        <dbReference type="ARBA" id="ARBA00023002"/>
    </source>
</evidence>
<dbReference type="GO" id="GO:0051539">
    <property type="term" value="F:4 iron, 4 sulfur cluster binding"/>
    <property type="evidence" value="ECO:0007669"/>
    <property type="project" value="UniProtKB-KW"/>
</dbReference>
<keyword evidence="7" id="KW-0819">tRNA processing</keyword>
<evidence type="ECO:0000256" key="16">
    <source>
        <dbReference type="ARBA" id="ARBA00047415"/>
    </source>
</evidence>
<comment type="similarity">
    <text evidence="3">Belongs to the QueH family.</text>
</comment>
<name>A0A1D7TG97_9BACT</name>
<dbReference type="STRING" id="1193502.SHALO_0229"/>
<dbReference type="PATRIC" id="fig|1193502.14.peg.233"/>
<keyword evidence="14" id="KW-0676">Redox-active center</keyword>
<keyword evidence="8" id="KW-0479">Metal-binding</keyword>
<proteinExistence type="inferred from homology"/>
<keyword evidence="12" id="KW-0411">Iron-sulfur</keyword>
<evidence type="ECO:0000256" key="11">
    <source>
        <dbReference type="ARBA" id="ARBA00023004"/>
    </source>
</evidence>
<accession>A0A1D7TG97</accession>
<dbReference type="GO" id="GO:0046872">
    <property type="term" value="F:metal ion binding"/>
    <property type="evidence" value="ECO:0007669"/>
    <property type="project" value="UniProtKB-KW"/>
</dbReference>
<evidence type="ECO:0000256" key="1">
    <source>
        <dbReference type="ARBA" id="ARBA00002268"/>
    </source>
</evidence>
<evidence type="ECO:0000256" key="14">
    <source>
        <dbReference type="ARBA" id="ARBA00023284"/>
    </source>
</evidence>
<keyword evidence="11" id="KW-0408">Iron</keyword>
<comment type="pathway">
    <text evidence="2">tRNA modification; tRNA-queuosine biosynthesis.</text>
</comment>
<dbReference type="PANTHER" id="PTHR36701:SF1">
    <property type="entry name" value="EPOXYQUEUOSINE REDUCTASE QUEH"/>
    <property type="match status" value="1"/>
</dbReference>
<keyword evidence="10" id="KW-0560">Oxidoreductase</keyword>
<evidence type="ECO:0000313" key="18">
    <source>
        <dbReference type="Proteomes" id="UP000094609"/>
    </source>
</evidence>
<dbReference type="Pfam" id="PF02677">
    <property type="entry name" value="QueH"/>
    <property type="match status" value="1"/>
</dbReference>
<comment type="function">
    <text evidence="1">Catalyzes the conversion of epoxyqueuosine (oQ) to queuosine (Q), which is a hypermodified base found in the wobble positions of tRNA(Asp), tRNA(Asn), tRNA(His) and tRNA(Tyr).</text>
</comment>
<keyword evidence="13" id="KW-1015">Disulfide bond</keyword>
<evidence type="ECO:0000256" key="13">
    <source>
        <dbReference type="ARBA" id="ARBA00023157"/>
    </source>
</evidence>